<dbReference type="InterPro" id="IPR036425">
    <property type="entry name" value="MoaB/Mog-like_dom_sf"/>
</dbReference>
<evidence type="ECO:0000313" key="2">
    <source>
        <dbReference type="EMBL" id="KAL0636226.1"/>
    </source>
</evidence>
<dbReference type="InterPro" id="IPR056596">
    <property type="entry name" value="FLAD1_M"/>
</dbReference>
<keyword evidence="3" id="KW-1185">Reference proteome</keyword>
<dbReference type="SMART" id="SM00852">
    <property type="entry name" value="MoCF_biosynth"/>
    <property type="match status" value="1"/>
</dbReference>
<gene>
    <name evidence="2" type="ORF">Q9L58_004787</name>
</gene>
<name>A0ABR3GK26_9PEZI</name>
<dbReference type="Gene3D" id="3.40.980.10">
    <property type="entry name" value="MoaB/Mog-like domain"/>
    <property type="match status" value="1"/>
</dbReference>
<evidence type="ECO:0000259" key="1">
    <source>
        <dbReference type="SMART" id="SM00852"/>
    </source>
</evidence>
<dbReference type="Proteomes" id="UP001447188">
    <property type="component" value="Unassembled WGS sequence"/>
</dbReference>
<dbReference type="Pfam" id="PF00994">
    <property type="entry name" value="MoCF_biosynth"/>
    <property type="match status" value="1"/>
</dbReference>
<sequence length="294" mass="32330">MASPTTPDLFAKPIRTAACLIIGDEVLNGKTIDTNSAFLARYCFDLGIELKRVEVIADDKAEIIEAARRMSAAYDFVVTSGGIGPTHDDITYPSLAAAFNLPLSLHAETQRRMRLLSKTRPEATPFDWDTPSPTLTARLRMAQLPTGPSARCLYVDDAIWVPVCVVNYNVHILPGVPSIFQSLLEGLRAMLVRDGRVGGEAITRVLVSTPMMESDMATYLEALQEKVKGRGVKVGSYPRWGKDHNTVTLVGMDKEYVESLVKEVEEGIRGTRITVEGEDEVETEATQTEAEEKN</sequence>
<dbReference type="CDD" id="cd00885">
    <property type="entry name" value="cinA"/>
    <property type="match status" value="1"/>
</dbReference>
<comment type="caution">
    <text evidence="2">The sequence shown here is derived from an EMBL/GenBank/DDBJ whole genome shotgun (WGS) entry which is preliminary data.</text>
</comment>
<accession>A0ABR3GK26</accession>
<protein>
    <recommendedName>
        <fullName evidence="1">MoaB/Mog domain-containing protein</fullName>
    </recommendedName>
</protein>
<proteinExistence type="predicted"/>
<feature type="domain" description="MoaB/Mog" evidence="1">
    <location>
        <begin position="18"/>
        <end position="194"/>
    </location>
</feature>
<dbReference type="PANTHER" id="PTHR47675:SF1">
    <property type="entry name" value="MOLYBDOPTERIN BINDING DOMAIN PROTEIN (AFU_ORTHOLOGUE AFUA_5G11210)"/>
    <property type="match status" value="1"/>
</dbReference>
<dbReference type="InterPro" id="IPR001453">
    <property type="entry name" value="MoaB/Mog_dom"/>
</dbReference>
<dbReference type="PANTHER" id="PTHR47675">
    <property type="entry name" value="MOLYBDOPTERIN BINDING DOMAIN PROTEIN (AFU_ORTHOLOGUE AFUA_5G11210)"/>
    <property type="match status" value="1"/>
</dbReference>
<organism evidence="2 3">
    <name type="scientific">Discina gigas</name>
    <dbReference type="NCBI Taxonomy" id="1032678"/>
    <lineage>
        <taxon>Eukaryota</taxon>
        <taxon>Fungi</taxon>
        <taxon>Dikarya</taxon>
        <taxon>Ascomycota</taxon>
        <taxon>Pezizomycotina</taxon>
        <taxon>Pezizomycetes</taxon>
        <taxon>Pezizales</taxon>
        <taxon>Discinaceae</taxon>
        <taxon>Discina</taxon>
    </lineage>
</organism>
<dbReference type="EMBL" id="JBBBZM010000054">
    <property type="protein sequence ID" value="KAL0636226.1"/>
    <property type="molecule type" value="Genomic_DNA"/>
</dbReference>
<dbReference type="SUPFAM" id="SSF53218">
    <property type="entry name" value="Molybdenum cofactor biosynthesis proteins"/>
    <property type="match status" value="1"/>
</dbReference>
<evidence type="ECO:0000313" key="3">
    <source>
        <dbReference type="Proteomes" id="UP001447188"/>
    </source>
</evidence>
<reference evidence="2 3" key="1">
    <citation type="submission" date="2024-02" db="EMBL/GenBank/DDBJ databases">
        <title>Discinaceae phylogenomics.</title>
        <authorList>
            <person name="Dirks A.C."/>
            <person name="James T.Y."/>
        </authorList>
    </citation>
    <scope>NUCLEOTIDE SEQUENCE [LARGE SCALE GENOMIC DNA]</scope>
    <source>
        <strain evidence="2 3">ACD0624</strain>
    </source>
</reference>
<dbReference type="Pfam" id="PF24102">
    <property type="entry name" value="FLAD1_M"/>
    <property type="match status" value="1"/>
</dbReference>